<dbReference type="InterPro" id="IPR002938">
    <property type="entry name" value="FAD-bd"/>
</dbReference>
<dbReference type="GO" id="GO:0006144">
    <property type="term" value="P:purine nucleobase metabolic process"/>
    <property type="evidence" value="ECO:0007669"/>
    <property type="project" value="UniProtKB-KW"/>
</dbReference>
<dbReference type="EC" id="1.14.13.113" evidence="8"/>
<dbReference type="Gene3D" id="3.50.50.60">
    <property type="entry name" value="FAD/NAD(P)-binding domain"/>
    <property type="match status" value="1"/>
</dbReference>
<evidence type="ECO:0000256" key="10">
    <source>
        <dbReference type="ARBA" id="ARBA00047521"/>
    </source>
</evidence>
<evidence type="ECO:0000256" key="7">
    <source>
        <dbReference type="ARBA" id="ARBA00035121"/>
    </source>
</evidence>
<dbReference type="KEGG" id="fap:GR316_12860"/>
<protein>
    <recommendedName>
        <fullName evidence="9">FAD-dependent urate hydroxylase</fullName>
        <ecNumber evidence="8">1.14.13.113</ecNumber>
    </recommendedName>
</protein>
<dbReference type="PANTHER" id="PTHR46496:SF1">
    <property type="entry name" value="ZEAXANTHIN EPOXIDASE, CHLOROPLASTIC"/>
    <property type="match status" value="1"/>
</dbReference>
<sequence>MKVIIIGAGIGGLCAGIALTRQGHDVTVFEKVADIRPVGAGLSLWPNGISCLEHLGLGADVAAMGGRMDRMAYADGLGGQVLTDFPLDPLYEQSGTRAYPVSRAELQAMLMDRFGRDRIRLGTALTGMTLHEGGVEAAFSDGSTQAADLLIGADGAHSLVRAEVVGARLDRRSAGYTNWNGIIPADPAIAPVTGWTTFVAEGKRASVMPIGAGRFYVFFDVPQPPDMAGPDRLAELRGHFAHWAPPVIRMMDSLDPQAVNRVDIHDIDPFEPWVKGRLVLLGDSAHNTTPDLGQGACMAMEDAVVLERLLADAADAADVDGALAAYQAERAVRTRDLVLRARDRSDVTHGADPAATAEWYDSLAVETGEGILRGILKTVAGGPLADQAMAG</sequence>
<dbReference type="InterPro" id="IPR047712">
    <property type="entry name" value="HpxO"/>
</dbReference>
<dbReference type="GO" id="GO:0102099">
    <property type="term" value="F:FAD-dependent urate hydroxylase activity"/>
    <property type="evidence" value="ECO:0007669"/>
    <property type="project" value="UniProtKB-EC"/>
</dbReference>
<dbReference type="SUPFAM" id="SSF51905">
    <property type="entry name" value="FAD/NAD(P)-binding domain"/>
    <property type="match status" value="1"/>
</dbReference>
<evidence type="ECO:0000256" key="6">
    <source>
        <dbReference type="ARBA" id="ARBA00023002"/>
    </source>
</evidence>
<dbReference type="AlphaFoldDB" id="A0A8J8MVG7"/>
<comment type="similarity">
    <text evidence="7">Belongs to the FAD-dependent urate hydroxylase family.</text>
</comment>
<gene>
    <name evidence="12" type="primary">hpxO</name>
    <name evidence="12" type="ORF">GR316_12860</name>
</gene>
<dbReference type="GO" id="GO:0071949">
    <property type="term" value="F:FAD binding"/>
    <property type="evidence" value="ECO:0007669"/>
    <property type="project" value="InterPro"/>
</dbReference>
<keyword evidence="4" id="KW-0659">Purine metabolism</keyword>
<keyword evidence="5" id="KW-0274">FAD</keyword>
<comment type="pathway">
    <text evidence="2">Purine metabolism; urate degradation.</text>
</comment>
<comment type="cofactor">
    <cofactor evidence="1">
        <name>FAD</name>
        <dbReference type="ChEBI" id="CHEBI:57692"/>
    </cofactor>
</comment>
<dbReference type="Pfam" id="PF01494">
    <property type="entry name" value="FAD_binding_3"/>
    <property type="match status" value="1"/>
</dbReference>
<accession>A0A8J8MVG7</accession>
<dbReference type="Proteomes" id="UP000679284">
    <property type="component" value="Plasmid unnamed3"/>
</dbReference>
<dbReference type="PANTHER" id="PTHR46496">
    <property type="match status" value="1"/>
</dbReference>
<dbReference type="RefSeq" id="WP_211785531.1">
    <property type="nucleotide sequence ID" value="NZ_CP047292.1"/>
</dbReference>
<dbReference type="InterPro" id="IPR036188">
    <property type="entry name" value="FAD/NAD-bd_sf"/>
</dbReference>
<dbReference type="PRINTS" id="PR00420">
    <property type="entry name" value="RNGMNOXGNASE"/>
</dbReference>
<keyword evidence="13" id="KW-1185">Reference proteome</keyword>
<dbReference type="GO" id="GO:0019628">
    <property type="term" value="P:urate catabolic process"/>
    <property type="evidence" value="ECO:0007669"/>
    <property type="project" value="InterPro"/>
</dbReference>
<evidence type="ECO:0000259" key="11">
    <source>
        <dbReference type="Pfam" id="PF01494"/>
    </source>
</evidence>
<comment type="catalytic activity">
    <reaction evidence="10">
        <text>urate + NADH + O2 + H(+) = 5-hydroxyisourate + NAD(+) + H2O</text>
        <dbReference type="Rhea" id="RHEA:27329"/>
        <dbReference type="ChEBI" id="CHEBI:15377"/>
        <dbReference type="ChEBI" id="CHEBI:15378"/>
        <dbReference type="ChEBI" id="CHEBI:15379"/>
        <dbReference type="ChEBI" id="CHEBI:17775"/>
        <dbReference type="ChEBI" id="CHEBI:18072"/>
        <dbReference type="ChEBI" id="CHEBI:57540"/>
        <dbReference type="ChEBI" id="CHEBI:57945"/>
        <dbReference type="EC" id="1.14.13.113"/>
    </reaction>
</comment>
<organism evidence="12 13">
    <name type="scientific">Falsirhodobacter algicola</name>
    <dbReference type="NCBI Taxonomy" id="2692330"/>
    <lineage>
        <taxon>Bacteria</taxon>
        <taxon>Pseudomonadati</taxon>
        <taxon>Pseudomonadota</taxon>
        <taxon>Alphaproteobacteria</taxon>
        <taxon>Rhodobacterales</taxon>
        <taxon>Paracoccaceae</taxon>
        <taxon>Falsirhodobacter</taxon>
    </lineage>
</organism>
<evidence type="ECO:0000256" key="5">
    <source>
        <dbReference type="ARBA" id="ARBA00022827"/>
    </source>
</evidence>
<keyword evidence="6" id="KW-0560">Oxidoreductase</keyword>
<evidence type="ECO:0000256" key="2">
    <source>
        <dbReference type="ARBA" id="ARBA00004705"/>
    </source>
</evidence>
<dbReference type="EMBL" id="CP047292">
    <property type="protein sequence ID" value="QUS37269.1"/>
    <property type="molecule type" value="Genomic_DNA"/>
</dbReference>
<evidence type="ECO:0000313" key="13">
    <source>
        <dbReference type="Proteomes" id="UP000679284"/>
    </source>
</evidence>
<dbReference type="NCBIfam" id="NF033623">
    <property type="entry name" value="urate_HpxO"/>
    <property type="match status" value="1"/>
</dbReference>
<reference evidence="12" key="1">
    <citation type="submission" date="2020-01" db="EMBL/GenBank/DDBJ databases">
        <authorList>
            <person name="Yang Y."/>
            <person name="Kwon Y.M."/>
        </authorList>
    </citation>
    <scope>NUCLEOTIDE SEQUENCE</scope>
    <source>
        <strain evidence="12">PG104</strain>
        <plasmid evidence="12">unnamed3</plasmid>
    </source>
</reference>
<evidence type="ECO:0000256" key="9">
    <source>
        <dbReference type="ARBA" id="ARBA00035262"/>
    </source>
</evidence>
<evidence type="ECO:0000256" key="1">
    <source>
        <dbReference type="ARBA" id="ARBA00001974"/>
    </source>
</evidence>
<evidence type="ECO:0000256" key="3">
    <source>
        <dbReference type="ARBA" id="ARBA00022630"/>
    </source>
</evidence>
<proteinExistence type="inferred from homology"/>
<name>A0A8J8MVG7_9RHOB</name>
<feature type="domain" description="FAD-binding" evidence="11">
    <location>
        <begin position="2"/>
        <end position="338"/>
    </location>
</feature>
<evidence type="ECO:0000256" key="8">
    <source>
        <dbReference type="ARBA" id="ARBA00035128"/>
    </source>
</evidence>
<evidence type="ECO:0000313" key="12">
    <source>
        <dbReference type="EMBL" id="QUS37269.1"/>
    </source>
</evidence>
<keyword evidence="3" id="KW-0285">Flavoprotein</keyword>
<keyword evidence="12" id="KW-0614">Plasmid</keyword>
<geneLocation type="plasmid" evidence="12 13">
    <name>unnamed3</name>
</geneLocation>
<evidence type="ECO:0000256" key="4">
    <source>
        <dbReference type="ARBA" id="ARBA00022631"/>
    </source>
</evidence>
<dbReference type="GO" id="GO:0004846">
    <property type="term" value="F:urate oxidase activity"/>
    <property type="evidence" value="ECO:0007669"/>
    <property type="project" value="InterPro"/>
</dbReference>